<evidence type="ECO:0000313" key="2">
    <source>
        <dbReference type="EMBL" id="CDF83694.1"/>
    </source>
</evidence>
<name>A0A024HGD9_PSEKB</name>
<gene>
    <name evidence="2" type="ORF">PKB_2347</name>
</gene>
<reference evidence="2 3" key="1">
    <citation type="submission" date="2013-03" db="EMBL/GenBank/DDBJ databases">
        <authorList>
            <person name="Linke B."/>
        </authorList>
    </citation>
    <scope>NUCLEOTIDE SEQUENCE [LARGE SCALE GENOMIC DNA]</scope>
    <source>
        <strain evidence="2 3">B13</strain>
    </source>
</reference>
<reference evidence="2 3" key="2">
    <citation type="submission" date="2014-05" db="EMBL/GenBank/DDBJ databases">
        <title>Genome sequence of the 3-chlorobenzoate degrading bacterium Pseudomonas knackmussii B13 shows multiple evidence for horizontal gene transfer.</title>
        <authorList>
            <person name="Miyazaki R."/>
            <person name="Bertelli C."/>
            <person name="Falquet L."/>
            <person name="Robinson-Rechavi M."/>
            <person name="Gharib W."/>
            <person name="Roy S."/>
            <person name="Van der Meer J.R."/>
        </authorList>
    </citation>
    <scope>NUCLEOTIDE SEQUENCE [LARGE SCALE GENOMIC DNA]</scope>
    <source>
        <strain evidence="2 3">B13</strain>
    </source>
</reference>
<dbReference type="Pfam" id="PF10976">
    <property type="entry name" value="DUF2790"/>
    <property type="match status" value="1"/>
</dbReference>
<dbReference type="KEGG" id="pkc:PKB_2347"/>
<feature type="chain" id="PRO_5001530132" description="DUF2790 domain-containing protein" evidence="1">
    <location>
        <begin position="34"/>
        <end position="100"/>
    </location>
</feature>
<dbReference type="PATRIC" id="fig|1301098.3.peg.2349"/>
<dbReference type="InterPro" id="IPR021245">
    <property type="entry name" value="DUF2790"/>
</dbReference>
<evidence type="ECO:0008006" key="4">
    <source>
        <dbReference type="Google" id="ProtNLM"/>
    </source>
</evidence>
<accession>A0A024HGD9</accession>
<dbReference type="AlphaFoldDB" id="A0A024HGD9"/>
<evidence type="ECO:0000313" key="3">
    <source>
        <dbReference type="Proteomes" id="UP000025241"/>
    </source>
</evidence>
<organism evidence="2 3">
    <name type="scientific">Pseudomonas knackmussii (strain DSM 6978 / CCUG 54928 / LMG 23759 / B13)</name>
    <dbReference type="NCBI Taxonomy" id="1301098"/>
    <lineage>
        <taxon>Bacteria</taxon>
        <taxon>Pseudomonadati</taxon>
        <taxon>Pseudomonadota</taxon>
        <taxon>Gammaproteobacteria</taxon>
        <taxon>Pseudomonadales</taxon>
        <taxon>Pseudomonadaceae</taxon>
        <taxon>Pseudomonas</taxon>
    </lineage>
</organism>
<dbReference type="Proteomes" id="UP000025241">
    <property type="component" value="Chromosome I"/>
</dbReference>
<sequence>MKSHFPLDTVNAMSLQKTALFFALFGAGMPLFAAENPSTAASAAPIENYTYATKLDIQKVVGTSEIPDQCGAVPVRMTYEDSHGQQHTLQYLVMGQCSNG</sequence>
<keyword evidence="1" id="KW-0732">Signal</keyword>
<dbReference type="HOGENOM" id="CLU_163360_2_1_6"/>
<feature type="signal peptide" evidence="1">
    <location>
        <begin position="1"/>
        <end position="33"/>
    </location>
</feature>
<keyword evidence="3" id="KW-1185">Reference proteome</keyword>
<evidence type="ECO:0000256" key="1">
    <source>
        <dbReference type="SAM" id="SignalP"/>
    </source>
</evidence>
<proteinExistence type="predicted"/>
<dbReference type="EMBL" id="HG322950">
    <property type="protein sequence ID" value="CDF83694.1"/>
    <property type="molecule type" value="Genomic_DNA"/>
</dbReference>
<dbReference type="Gene3D" id="2.30.140.50">
    <property type="entry name" value="Protein of unknown function DUF2790"/>
    <property type="match status" value="1"/>
</dbReference>
<protein>
    <recommendedName>
        <fullName evidence="4">DUF2790 domain-containing protein</fullName>
    </recommendedName>
</protein>